<keyword evidence="9" id="KW-0449">Lipoprotein</keyword>
<evidence type="ECO:0000256" key="9">
    <source>
        <dbReference type="ARBA" id="ARBA00023288"/>
    </source>
</evidence>
<name>A0AA38ZUP9_VITRO</name>
<protein>
    <submittedName>
        <fullName evidence="13">Uncharacterized protein</fullName>
    </submittedName>
</protein>
<dbReference type="EMBL" id="JARBHA010000008">
    <property type="protein sequence ID" value="KAJ9695643.1"/>
    <property type="molecule type" value="Genomic_DNA"/>
</dbReference>
<evidence type="ECO:0000256" key="2">
    <source>
        <dbReference type="ARBA" id="ARBA00005835"/>
    </source>
</evidence>
<evidence type="ECO:0000313" key="13">
    <source>
        <dbReference type="EMBL" id="KAJ9695643.1"/>
    </source>
</evidence>
<keyword evidence="11" id="KW-1133">Transmembrane helix</keyword>
<keyword evidence="7" id="KW-0325">Glycoprotein</keyword>
<feature type="transmembrane region" description="Helical" evidence="11">
    <location>
        <begin position="38"/>
        <end position="59"/>
    </location>
</feature>
<keyword evidence="14" id="KW-1185">Reference proteome</keyword>
<gene>
    <name evidence="13" type="ORF">PVL29_010899</name>
</gene>
<dbReference type="Proteomes" id="UP001168098">
    <property type="component" value="Unassembled WGS sequence"/>
</dbReference>
<dbReference type="PANTHER" id="PTHR34114">
    <property type="entry name" value="ARABINOGALACTAN PEPTIDE 1"/>
    <property type="match status" value="1"/>
</dbReference>
<evidence type="ECO:0000256" key="8">
    <source>
        <dbReference type="ARBA" id="ARBA00023278"/>
    </source>
</evidence>
<keyword evidence="6 11" id="KW-0472">Membrane</keyword>
<keyword evidence="3" id="KW-0336">GPI-anchor</keyword>
<feature type="signal peptide" evidence="12">
    <location>
        <begin position="1"/>
        <end position="28"/>
    </location>
</feature>
<feature type="chain" id="PRO_5041204265" evidence="12">
    <location>
        <begin position="29"/>
        <end position="60"/>
    </location>
</feature>
<dbReference type="GO" id="GO:0098552">
    <property type="term" value="C:side of membrane"/>
    <property type="evidence" value="ECO:0007669"/>
    <property type="project" value="UniProtKB-KW"/>
</dbReference>
<organism evidence="13 14">
    <name type="scientific">Vitis rotundifolia</name>
    <name type="common">Muscadine grape</name>
    <dbReference type="NCBI Taxonomy" id="103349"/>
    <lineage>
        <taxon>Eukaryota</taxon>
        <taxon>Viridiplantae</taxon>
        <taxon>Streptophyta</taxon>
        <taxon>Embryophyta</taxon>
        <taxon>Tracheophyta</taxon>
        <taxon>Spermatophyta</taxon>
        <taxon>Magnoliopsida</taxon>
        <taxon>eudicotyledons</taxon>
        <taxon>Gunneridae</taxon>
        <taxon>Pentapetalae</taxon>
        <taxon>rosids</taxon>
        <taxon>Vitales</taxon>
        <taxon>Vitaceae</taxon>
        <taxon>Viteae</taxon>
        <taxon>Vitis</taxon>
    </lineage>
</organism>
<evidence type="ECO:0000256" key="7">
    <source>
        <dbReference type="ARBA" id="ARBA00023180"/>
    </source>
</evidence>
<comment type="caution">
    <text evidence="13">The sequence shown here is derived from an EMBL/GenBank/DDBJ whole genome shotgun (WGS) entry which is preliminary data.</text>
</comment>
<evidence type="ECO:0000256" key="11">
    <source>
        <dbReference type="SAM" id="Phobius"/>
    </source>
</evidence>
<keyword evidence="4 12" id="KW-0732">Signal</keyword>
<evidence type="ECO:0000256" key="1">
    <source>
        <dbReference type="ARBA" id="ARBA00004589"/>
    </source>
</evidence>
<proteinExistence type="inferred from homology"/>
<dbReference type="InterPro" id="IPR039281">
    <property type="entry name" value="AGP3/12/13/14/21"/>
</dbReference>
<sequence>METMKMRVLLMGVVMVMMAASMVPNVAAADAPAPSPTSDTTAFVPAALASVVALVFGFLF</sequence>
<evidence type="ECO:0000313" key="14">
    <source>
        <dbReference type="Proteomes" id="UP001168098"/>
    </source>
</evidence>
<evidence type="ECO:0000256" key="3">
    <source>
        <dbReference type="ARBA" id="ARBA00022622"/>
    </source>
</evidence>
<keyword evidence="5" id="KW-0654">Proteoglycan</keyword>
<dbReference type="GO" id="GO:0012505">
    <property type="term" value="C:endomembrane system"/>
    <property type="evidence" value="ECO:0007669"/>
    <property type="project" value="UniProtKB-SubCell"/>
</dbReference>
<accession>A0AA38ZUP9</accession>
<dbReference type="PANTHER" id="PTHR34114:SF11">
    <property type="entry name" value="ARABINOGALACTAN PROTEIN 13-RELATED"/>
    <property type="match status" value="1"/>
</dbReference>
<keyword evidence="8" id="KW-0379">Hydroxylation</keyword>
<comment type="similarity">
    <text evidence="2">Belongs to the AG-peptide AGP family.</text>
</comment>
<evidence type="ECO:0000256" key="4">
    <source>
        <dbReference type="ARBA" id="ARBA00022729"/>
    </source>
</evidence>
<comment type="subcellular location">
    <subcellularLocation>
        <location evidence="10">Endomembrane system</location>
        <topology evidence="10">Lipid-anchor</topology>
    </subcellularLocation>
    <subcellularLocation>
        <location evidence="1">Membrane</location>
        <topology evidence="1">Lipid-anchor</topology>
        <topology evidence="1">GPI-anchor</topology>
    </subcellularLocation>
</comment>
<evidence type="ECO:0000256" key="10">
    <source>
        <dbReference type="ARBA" id="ARBA00037868"/>
    </source>
</evidence>
<dbReference type="AlphaFoldDB" id="A0AA38ZUP9"/>
<evidence type="ECO:0000256" key="5">
    <source>
        <dbReference type="ARBA" id="ARBA00022974"/>
    </source>
</evidence>
<evidence type="ECO:0000256" key="12">
    <source>
        <dbReference type="SAM" id="SignalP"/>
    </source>
</evidence>
<reference evidence="13 14" key="1">
    <citation type="journal article" date="2023" name="BMC Biotechnol.">
        <title>Vitis rotundifolia cv Carlos genome sequencing.</title>
        <authorList>
            <person name="Huff M."/>
            <person name="Hulse-Kemp A."/>
            <person name="Scheffler B."/>
            <person name="Youngblood R."/>
            <person name="Simpson S."/>
            <person name="Babiker E."/>
            <person name="Staton M."/>
        </authorList>
    </citation>
    <scope>NUCLEOTIDE SEQUENCE [LARGE SCALE GENOMIC DNA]</scope>
    <source>
        <tissue evidence="13">Leaf</tissue>
    </source>
</reference>
<evidence type="ECO:0000256" key="6">
    <source>
        <dbReference type="ARBA" id="ARBA00023136"/>
    </source>
</evidence>
<keyword evidence="11" id="KW-0812">Transmembrane</keyword>